<sequence length="468" mass="50732">MPTQAAAPVAAPLARQHPGAFALVDGNNFYASCERVFEPRLIGRPLVVLSNNDGCAIARSEEAKALGIAMGAPWFRIRHLEQQAGLVALSANFALYGDMSQRLMEVAAALGCGQEIYSIDECFIDLAGVPDASARARQTRERIQRWLGLPTCIGIGATKTLAKLANHIAKSAERKPGSYPARLAQVCNLLELSARQRDWLLQRTPVAEVWGVGPRWAAQLQAHGVQTALQLQRLDPALVRQRWSVVLERTVRELGGLACIGLEQAPAPKQQIACTRSFGQPVTELDDLRQALSHFCSRAALKLRQQGSRAGALLVFIRTSPFRPQDAPYARSLVLPLSPPSDDTVRLVGTALQALQALYRPGYRYAKAGVMLLDLQAAPPQATLDWGAPDEDGGDGEGSGRSQRLMQALDAVNARLGAQALRLGSSGGGGSPPAPGCAEPAARPWQMRQQRRSPRYTTRWDELWQVRA</sequence>
<dbReference type="InterPro" id="IPR001126">
    <property type="entry name" value="UmuC"/>
</dbReference>
<protein>
    <submittedName>
        <fullName evidence="8">Nucleotidyltransferase/DNA polymerase involved in DNA repair</fullName>
    </submittedName>
</protein>
<organism evidence="8 9">
    <name type="scientific">Serpentinimonas maccroryi</name>
    <dbReference type="NCBI Taxonomy" id="1458426"/>
    <lineage>
        <taxon>Bacteria</taxon>
        <taxon>Pseudomonadati</taxon>
        <taxon>Pseudomonadota</taxon>
        <taxon>Betaproteobacteria</taxon>
        <taxon>Burkholderiales</taxon>
        <taxon>Comamonadaceae</taxon>
        <taxon>Serpentinimonas</taxon>
    </lineage>
</organism>
<evidence type="ECO:0000256" key="6">
    <source>
        <dbReference type="SAM" id="MobiDB-lite"/>
    </source>
</evidence>
<keyword evidence="8" id="KW-0808">Transferase</keyword>
<keyword evidence="4" id="KW-0234">DNA repair</keyword>
<dbReference type="Proteomes" id="UP000066014">
    <property type="component" value="Chromosome"/>
</dbReference>
<dbReference type="Pfam" id="PF13438">
    <property type="entry name" value="DUF4113"/>
    <property type="match status" value="1"/>
</dbReference>
<dbReference type="InterPro" id="IPR043128">
    <property type="entry name" value="Rev_trsase/Diguanyl_cyclase"/>
</dbReference>
<keyword evidence="2" id="KW-0227">DNA damage</keyword>
<keyword evidence="9" id="KW-1185">Reference proteome</keyword>
<dbReference type="PROSITE" id="PS50173">
    <property type="entry name" value="UMUC"/>
    <property type="match status" value="1"/>
</dbReference>
<keyword evidence="3" id="KW-0741">SOS mutagenesis</keyword>
<dbReference type="PANTHER" id="PTHR11076:SF34">
    <property type="entry name" value="PROTEIN UMUC"/>
    <property type="match status" value="1"/>
</dbReference>
<dbReference type="GO" id="GO:0003684">
    <property type="term" value="F:damaged DNA binding"/>
    <property type="evidence" value="ECO:0007669"/>
    <property type="project" value="InterPro"/>
</dbReference>
<keyword evidence="5" id="KW-0742">SOS response</keyword>
<dbReference type="GO" id="GO:0009432">
    <property type="term" value="P:SOS response"/>
    <property type="evidence" value="ECO:0007669"/>
    <property type="project" value="UniProtKB-KW"/>
</dbReference>
<dbReference type="Gene3D" id="1.10.150.20">
    <property type="entry name" value="5' to 3' exonuclease, C-terminal subdomain"/>
    <property type="match status" value="1"/>
</dbReference>
<dbReference type="SUPFAM" id="SSF56672">
    <property type="entry name" value="DNA/RNA polymerases"/>
    <property type="match status" value="1"/>
</dbReference>
<dbReference type="RefSeq" id="WP_045536725.1">
    <property type="nucleotide sequence ID" value="NZ_AP014569.1"/>
</dbReference>
<dbReference type="GO" id="GO:0042276">
    <property type="term" value="P:error-prone translesion synthesis"/>
    <property type="evidence" value="ECO:0007669"/>
    <property type="project" value="TreeGrafter"/>
</dbReference>
<feature type="domain" description="UmuC" evidence="7">
    <location>
        <begin position="21"/>
        <end position="213"/>
    </location>
</feature>
<evidence type="ECO:0000256" key="5">
    <source>
        <dbReference type="ARBA" id="ARBA00023236"/>
    </source>
</evidence>
<evidence type="ECO:0000256" key="2">
    <source>
        <dbReference type="ARBA" id="ARBA00022763"/>
    </source>
</evidence>
<evidence type="ECO:0000313" key="8">
    <source>
        <dbReference type="EMBL" id="BAO84236.1"/>
    </source>
</evidence>
<dbReference type="STRING" id="1458426.SMCB_2008"/>
<dbReference type="EMBL" id="AP014569">
    <property type="protein sequence ID" value="BAO84236.1"/>
    <property type="molecule type" value="Genomic_DNA"/>
</dbReference>
<proteinExistence type="inferred from homology"/>
<dbReference type="Gene3D" id="3.30.70.270">
    <property type="match status" value="1"/>
</dbReference>
<dbReference type="OrthoDB" id="9808813at2"/>
<dbReference type="InterPro" id="IPR043502">
    <property type="entry name" value="DNA/RNA_pol_sf"/>
</dbReference>
<evidence type="ECO:0000256" key="3">
    <source>
        <dbReference type="ARBA" id="ARBA00023199"/>
    </source>
</evidence>
<evidence type="ECO:0000259" key="7">
    <source>
        <dbReference type="PROSITE" id="PS50173"/>
    </source>
</evidence>
<comment type="similarity">
    <text evidence="1">Belongs to the DNA polymerase type-Y family.</text>
</comment>
<dbReference type="KEGG" id="cbab:SMCB_2008"/>
<feature type="region of interest" description="Disordered" evidence="6">
    <location>
        <begin position="422"/>
        <end position="459"/>
    </location>
</feature>
<gene>
    <name evidence="8" type="ORF">SMCB_2008</name>
</gene>
<reference evidence="8 9" key="1">
    <citation type="journal article" date="2014" name="Nat. Commun.">
        <title>Physiological and genomic features of highly alkaliphilic hydrogen-utilizing Betaproteobacteria from a continental serpentinizing site.</title>
        <authorList>
            <person name="Suzuki S."/>
            <person name="Kuenen J.G."/>
            <person name="Schipper K."/>
            <person name="van der Velde S."/>
            <person name="Ishii S."/>
            <person name="Wu A."/>
            <person name="Sorokin D.Y."/>
            <person name="Tenney A."/>
            <person name="Meng X.Y."/>
            <person name="Morrill P.L."/>
            <person name="Kamagata Y."/>
            <person name="Muyzer G."/>
            <person name="Nealson K.H."/>
        </authorList>
    </citation>
    <scope>NUCLEOTIDE SEQUENCE [LARGE SCALE GENOMIC DNA]</scope>
    <source>
        <strain evidence="8 9">B1</strain>
    </source>
</reference>
<name>A0A060NNW4_9BURK</name>
<dbReference type="GO" id="GO:0003887">
    <property type="term" value="F:DNA-directed DNA polymerase activity"/>
    <property type="evidence" value="ECO:0007669"/>
    <property type="project" value="TreeGrafter"/>
</dbReference>
<dbReference type="Pfam" id="PF00817">
    <property type="entry name" value="IMS"/>
    <property type="match status" value="1"/>
</dbReference>
<dbReference type="InterPro" id="IPR025188">
    <property type="entry name" value="DUF4113"/>
</dbReference>
<dbReference type="GO" id="GO:0005829">
    <property type="term" value="C:cytosol"/>
    <property type="evidence" value="ECO:0007669"/>
    <property type="project" value="TreeGrafter"/>
</dbReference>
<feature type="region of interest" description="Disordered" evidence="6">
    <location>
        <begin position="383"/>
        <end position="402"/>
    </location>
</feature>
<evidence type="ECO:0000313" key="9">
    <source>
        <dbReference type="Proteomes" id="UP000066014"/>
    </source>
</evidence>
<dbReference type="AlphaFoldDB" id="A0A060NNW4"/>
<dbReference type="CDD" id="cd01700">
    <property type="entry name" value="PolY_Pol_V_umuC"/>
    <property type="match status" value="1"/>
</dbReference>
<dbReference type="Gene3D" id="3.40.1170.60">
    <property type="match status" value="1"/>
</dbReference>
<evidence type="ECO:0000256" key="4">
    <source>
        <dbReference type="ARBA" id="ARBA00023204"/>
    </source>
</evidence>
<evidence type="ECO:0000256" key="1">
    <source>
        <dbReference type="ARBA" id="ARBA00010945"/>
    </source>
</evidence>
<dbReference type="HOGENOM" id="CLU_012348_3_0_4"/>
<dbReference type="GO" id="GO:0006281">
    <property type="term" value="P:DNA repair"/>
    <property type="evidence" value="ECO:0007669"/>
    <property type="project" value="UniProtKB-KW"/>
</dbReference>
<dbReference type="PANTHER" id="PTHR11076">
    <property type="entry name" value="DNA REPAIR POLYMERASE UMUC / TRANSFERASE FAMILY MEMBER"/>
    <property type="match status" value="1"/>
</dbReference>
<dbReference type="Pfam" id="PF11799">
    <property type="entry name" value="IMS_C"/>
    <property type="match status" value="1"/>
</dbReference>
<accession>A0A060NNW4</accession>
<dbReference type="InterPro" id="IPR050116">
    <property type="entry name" value="DNA_polymerase-Y"/>
</dbReference>
<dbReference type="InterPro" id="IPR017961">
    <property type="entry name" value="DNA_pol_Y-fam_little_finger"/>
</dbReference>